<evidence type="ECO:0000256" key="2">
    <source>
        <dbReference type="SAM" id="SignalP"/>
    </source>
</evidence>
<organism evidence="3 4">
    <name type="scientific">Rhypophila decipiens</name>
    <dbReference type="NCBI Taxonomy" id="261697"/>
    <lineage>
        <taxon>Eukaryota</taxon>
        <taxon>Fungi</taxon>
        <taxon>Dikarya</taxon>
        <taxon>Ascomycota</taxon>
        <taxon>Pezizomycotina</taxon>
        <taxon>Sordariomycetes</taxon>
        <taxon>Sordariomycetidae</taxon>
        <taxon>Sordariales</taxon>
        <taxon>Naviculisporaceae</taxon>
        <taxon>Rhypophila</taxon>
    </lineage>
</organism>
<sequence>MKPKATLLSLIPLPWRTIAQSTFPCMQFWPTLPSNDHGITGPCAYLPGYPTTISNIPISVIHTTDFDPSLVPLLPVLLSDTFDRTISTYSSLPLPSAFPEIVLLITNMSHPAYTLVTNQAEFPPAPCRIIGYSGWLAELSTNGATSPDDADPGPAQQKLAHEIYHCVQKWNLPLDEATQPFPSWIIEGSAMYFSNLAFPSVDLEWLDSSGYNPDVALYQHDELRHAGSSSKSAYATGLFFQSLEGVWGAEGINQFVLLASQANGQAGGVQERKRLSRDVMAIMGFERFAESFTLGRAFGPSSGLGIQDTNGRYIPTAGGAVLPATLVMTDAEGKEGKIDIATVPFTVSEFVVQVDGGQIVMVSLGSRPKGGKVKYRLGGGKEWLDLPTGDWGSKGFIVTECEESVSVFVLFVSTADVETDKATVLVKQFYKDESCPCKNGKKRKAGLKDGCEKKEEPKDDEDEEQSGSCAGSNIPTDECFMATRKWSLDIPSTKALVEKQMKETLPVEGLTGVVVGVTGSGGFEINGEDGKNVTMTYNNLNIQSVVTIQGMNFPVSVKIDGVAEAKMFTEKKDGRGSGSVCLVMSAGHGSVVGSNPLLGDVLRYDLSAKDWISQDWDLTYTCGGGKFSIHGVLNGATTFGPFVYNAIA</sequence>
<evidence type="ECO:0000313" key="4">
    <source>
        <dbReference type="Proteomes" id="UP001301769"/>
    </source>
</evidence>
<reference evidence="3" key="1">
    <citation type="journal article" date="2023" name="Mol. Phylogenet. Evol.">
        <title>Genome-scale phylogeny and comparative genomics of the fungal order Sordariales.</title>
        <authorList>
            <person name="Hensen N."/>
            <person name="Bonometti L."/>
            <person name="Westerberg I."/>
            <person name="Brannstrom I.O."/>
            <person name="Guillou S."/>
            <person name="Cros-Aarteil S."/>
            <person name="Calhoun S."/>
            <person name="Haridas S."/>
            <person name="Kuo A."/>
            <person name="Mondo S."/>
            <person name="Pangilinan J."/>
            <person name="Riley R."/>
            <person name="LaButti K."/>
            <person name="Andreopoulos B."/>
            <person name="Lipzen A."/>
            <person name="Chen C."/>
            <person name="Yan M."/>
            <person name="Daum C."/>
            <person name="Ng V."/>
            <person name="Clum A."/>
            <person name="Steindorff A."/>
            <person name="Ohm R.A."/>
            <person name="Martin F."/>
            <person name="Silar P."/>
            <person name="Natvig D.O."/>
            <person name="Lalanne C."/>
            <person name="Gautier V."/>
            <person name="Ament-Velasquez S.L."/>
            <person name="Kruys A."/>
            <person name="Hutchinson M.I."/>
            <person name="Powell A.J."/>
            <person name="Barry K."/>
            <person name="Miller A.N."/>
            <person name="Grigoriev I.V."/>
            <person name="Debuchy R."/>
            <person name="Gladieux P."/>
            <person name="Hiltunen Thoren M."/>
            <person name="Johannesson H."/>
        </authorList>
    </citation>
    <scope>NUCLEOTIDE SEQUENCE</scope>
    <source>
        <strain evidence="3">PSN293</strain>
    </source>
</reference>
<keyword evidence="4" id="KW-1185">Reference proteome</keyword>
<comment type="caution">
    <text evidence="3">The sequence shown here is derived from an EMBL/GenBank/DDBJ whole genome shotgun (WGS) entry which is preliminary data.</text>
</comment>
<gene>
    <name evidence="3" type="ORF">QBC37DRAFT_448457</name>
</gene>
<dbReference type="Proteomes" id="UP001301769">
    <property type="component" value="Unassembled WGS sequence"/>
</dbReference>
<protein>
    <submittedName>
        <fullName evidence="3">Uncharacterized protein</fullName>
    </submittedName>
</protein>
<dbReference type="AlphaFoldDB" id="A0AAN6Y186"/>
<accession>A0AAN6Y186</accession>
<feature type="compositionally biased region" description="Basic and acidic residues" evidence="1">
    <location>
        <begin position="446"/>
        <end position="457"/>
    </location>
</feature>
<feature type="chain" id="PRO_5042982573" evidence="2">
    <location>
        <begin position="20"/>
        <end position="648"/>
    </location>
</feature>
<reference evidence="3" key="2">
    <citation type="submission" date="2023-05" db="EMBL/GenBank/DDBJ databases">
        <authorList>
            <consortium name="Lawrence Berkeley National Laboratory"/>
            <person name="Steindorff A."/>
            <person name="Hensen N."/>
            <person name="Bonometti L."/>
            <person name="Westerberg I."/>
            <person name="Brannstrom I.O."/>
            <person name="Guillou S."/>
            <person name="Cros-Aarteil S."/>
            <person name="Calhoun S."/>
            <person name="Haridas S."/>
            <person name="Kuo A."/>
            <person name="Mondo S."/>
            <person name="Pangilinan J."/>
            <person name="Riley R."/>
            <person name="Labutti K."/>
            <person name="Andreopoulos B."/>
            <person name="Lipzen A."/>
            <person name="Chen C."/>
            <person name="Yanf M."/>
            <person name="Daum C."/>
            <person name="Ng V."/>
            <person name="Clum A."/>
            <person name="Ohm R."/>
            <person name="Martin F."/>
            <person name="Silar P."/>
            <person name="Natvig D."/>
            <person name="Lalanne C."/>
            <person name="Gautier V."/>
            <person name="Ament-Velasquez S.L."/>
            <person name="Kruys A."/>
            <person name="Hutchinson M.I."/>
            <person name="Powell A.J."/>
            <person name="Barry K."/>
            <person name="Miller A.N."/>
            <person name="Grigoriev I.V."/>
            <person name="Debuchy R."/>
            <person name="Gladieux P."/>
            <person name="Thoren M.H."/>
            <person name="Johannesson H."/>
        </authorList>
    </citation>
    <scope>NUCLEOTIDE SEQUENCE</scope>
    <source>
        <strain evidence="3">PSN293</strain>
    </source>
</reference>
<feature type="region of interest" description="Disordered" evidence="1">
    <location>
        <begin position="439"/>
        <end position="472"/>
    </location>
</feature>
<keyword evidence="2" id="KW-0732">Signal</keyword>
<proteinExistence type="predicted"/>
<dbReference type="EMBL" id="MU858177">
    <property type="protein sequence ID" value="KAK4210358.1"/>
    <property type="molecule type" value="Genomic_DNA"/>
</dbReference>
<evidence type="ECO:0000256" key="1">
    <source>
        <dbReference type="SAM" id="MobiDB-lite"/>
    </source>
</evidence>
<feature type="signal peptide" evidence="2">
    <location>
        <begin position="1"/>
        <end position="19"/>
    </location>
</feature>
<evidence type="ECO:0000313" key="3">
    <source>
        <dbReference type="EMBL" id="KAK4210358.1"/>
    </source>
</evidence>
<name>A0AAN6Y186_9PEZI</name>